<gene>
    <name evidence="1" type="ORF">GCM10023313_06350</name>
</gene>
<organism evidence="1 2">
    <name type="scientific">Mucilaginibacter defluvii</name>
    <dbReference type="NCBI Taxonomy" id="1196019"/>
    <lineage>
        <taxon>Bacteria</taxon>
        <taxon>Pseudomonadati</taxon>
        <taxon>Bacteroidota</taxon>
        <taxon>Sphingobacteriia</taxon>
        <taxon>Sphingobacteriales</taxon>
        <taxon>Sphingobacteriaceae</taxon>
        <taxon>Mucilaginibacter</taxon>
    </lineage>
</organism>
<name>A0ABP9FP45_9SPHI</name>
<proteinExistence type="predicted"/>
<dbReference type="RefSeq" id="WP_345329456.1">
    <property type="nucleotide sequence ID" value="NZ_BAABJI010000001.1"/>
</dbReference>
<accession>A0ABP9FP45</accession>
<comment type="caution">
    <text evidence="1">The sequence shown here is derived from an EMBL/GenBank/DDBJ whole genome shotgun (WGS) entry which is preliminary data.</text>
</comment>
<reference evidence="2" key="1">
    <citation type="journal article" date="2019" name="Int. J. Syst. Evol. Microbiol.">
        <title>The Global Catalogue of Microorganisms (GCM) 10K type strain sequencing project: providing services to taxonomists for standard genome sequencing and annotation.</title>
        <authorList>
            <consortium name="The Broad Institute Genomics Platform"/>
            <consortium name="The Broad Institute Genome Sequencing Center for Infectious Disease"/>
            <person name="Wu L."/>
            <person name="Ma J."/>
        </authorList>
    </citation>
    <scope>NUCLEOTIDE SEQUENCE [LARGE SCALE GENOMIC DNA]</scope>
    <source>
        <strain evidence="2">JCM 18283</strain>
    </source>
</reference>
<sequence length="72" mass="8482">MTGKKSDGAGISIPPIKEHVVIYFIQHGKPENYAINFFDHFASNQWRNSRGSVIKNWKWCAWDWIYQKVVNK</sequence>
<evidence type="ECO:0000313" key="1">
    <source>
        <dbReference type="EMBL" id="GAA4906355.1"/>
    </source>
</evidence>
<keyword evidence="2" id="KW-1185">Reference proteome</keyword>
<dbReference type="EMBL" id="BAABJI010000001">
    <property type="protein sequence ID" value="GAA4906355.1"/>
    <property type="molecule type" value="Genomic_DNA"/>
</dbReference>
<dbReference type="Proteomes" id="UP001501436">
    <property type="component" value="Unassembled WGS sequence"/>
</dbReference>
<evidence type="ECO:0000313" key="2">
    <source>
        <dbReference type="Proteomes" id="UP001501436"/>
    </source>
</evidence>
<protein>
    <submittedName>
        <fullName evidence="1">Uncharacterized protein</fullName>
    </submittedName>
</protein>